<dbReference type="AlphaFoldDB" id="A0A1Y4MML3"/>
<proteinExistence type="predicted"/>
<organism evidence="1 2">
    <name type="scientific">Anaerotruncus colihominis</name>
    <dbReference type="NCBI Taxonomy" id="169435"/>
    <lineage>
        <taxon>Bacteria</taxon>
        <taxon>Bacillati</taxon>
        <taxon>Bacillota</taxon>
        <taxon>Clostridia</taxon>
        <taxon>Eubacteriales</taxon>
        <taxon>Oscillospiraceae</taxon>
        <taxon>Anaerotruncus</taxon>
    </lineage>
</organism>
<evidence type="ECO:0000313" key="2">
    <source>
        <dbReference type="Proteomes" id="UP000196386"/>
    </source>
</evidence>
<comment type="caution">
    <text evidence="1">The sequence shown here is derived from an EMBL/GenBank/DDBJ whole genome shotgun (WGS) entry which is preliminary data.</text>
</comment>
<gene>
    <name evidence="1" type="ORF">B5F11_06465</name>
</gene>
<accession>A0A1Y4MML3</accession>
<reference evidence="2" key="1">
    <citation type="submission" date="2017-04" db="EMBL/GenBank/DDBJ databases">
        <title>Function of individual gut microbiota members based on whole genome sequencing of pure cultures obtained from chicken caecum.</title>
        <authorList>
            <person name="Medvecky M."/>
            <person name="Cejkova D."/>
            <person name="Polansky O."/>
            <person name="Karasova D."/>
            <person name="Kubasova T."/>
            <person name="Cizek A."/>
            <person name="Rychlik I."/>
        </authorList>
    </citation>
    <scope>NUCLEOTIDE SEQUENCE [LARGE SCALE GENOMIC DNA]</scope>
    <source>
        <strain evidence="2">An175</strain>
    </source>
</reference>
<dbReference type="Proteomes" id="UP000196386">
    <property type="component" value="Unassembled WGS sequence"/>
</dbReference>
<protein>
    <submittedName>
        <fullName evidence="1">Uncharacterized protein</fullName>
    </submittedName>
</protein>
<dbReference type="EMBL" id="NFKP01000006">
    <property type="protein sequence ID" value="OUP69967.1"/>
    <property type="molecule type" value="Genomic_DNA"/>
</dbReference>
<sequence>MSAKRHGKIGHQGGSGLRPRIAPAIKGKMTALRLFYHVCEAACKICHQDELNPLLLRRPALSYFYGNMAKPVQNEIQLGGCYEGISNQW</sequence>
<name>A0A1Y4MML3_9FIRM</name>
<evidence type="ECO:0000313" key="1">
    <source>
        <dbReference type="EMBL" id="OUP69967.1"/>
    </source>
</evidence>